<reference evidence="9 10" key="1">
    <citation type="submission" date="2019-06" db="EMBL/GenBank/DDBJ databases">
        <title>Sequencing the genomes of 1000 actinobacteria strains.</title>
        <authorList>
            <person name="Klenk H.-P."/>
        </authorList>
    </citation>
    <scope>NUCLEOTIDE SEQUENCE [LARGE SCALE GENOMIC DNA]</scope>
    <source>
        <strain evidence="9 10">DSM 10596</strain>
    </source>
</reference>
<keyword evidence="4" id="KW-0720">Serine protease</keyword>
<dbReference type="SUPFAM" id="SSF52743">
    <property type="entry name" value="Subtilisin-like"/>
    <property type="match status" value="1"/>
</dbReference>
<dbReference type="PROSITE" id="PS00137">
    <property type="entry name" value="SUBTILASE_HIS"/>
    <property type="match status" value="1"/>
</dbReference>
<dbReference type="PROSITE" id="PS51892">
    <property type="entry name" value="SUBTILASE"/>
    <property type="match status" value="1"/>
</dbReference>
<keyword evidence="7" id="KW-0732">Signal</keyword>
<name>A0A542SQP1_9MICO</name>
<dbReference type="InterPro" id="IPR022398">
    <property type="entry name" value="Peptidase_S8_His-AS"/>
</dbReference>
<comment type="caution">
    <text evidence="9">The sequence shown here is derived from an EMBL/GenBank/DDBJ whole genome shotgun (WGS) entry which is preliminary data.</text>
</comment>
<dbReference type="Pfam" id="PF00082">
    <property type="entry name" value="Peptidase_S8"/>
    <property type="match status" value="1"/>
</dbReference>
<protein>
    <submittedName>
        <fullName evidence="9">Subtilase family protein</fullName>
    </submittedName>
</protein>
<gene>
    <name evidence="9" type="ORF">FB389_1632</name>
</gene>
<comment type="caution">
    <text evidence="5">Lacks conserved residue(s) required for the propagation of feature annotation.</text>
</comment>
<evidence type="ECO:0000259" key="8">
    <source>
        <dbReference type="Pfam" id="PF00082"/>
    </source>
</evidence>
<evidence type="ECO:0000256" key="2">
    <source>
        <dbReference type="ARBA" id="ARBA00022670"/>
    </source>
</evidence>
<keyword evidence="3" id="KW-0378">Hydrolase</keyword>
<evidence type="ECO:0000256" key="1">
    <source>
        <dbReference type="ARBA" id="ARBA00011073"/>
    </source>
</evidence>
<evidence type="ECO:0000256" key="7">
    <source>
        <dbReference type="SAM" id="SignalP"/>
    </source>
</evidence>
<dbReference type="InterPro" id="IPR036852">
    <property type="entry name" value="Peptidase_S8/S53_dom_sf"/>
</dbReference>
<accession>A0A542SQP1</accession>
<dbReference type="InterPro" id="IPR050131">
    <property type="entry name" value="Peptidase_S8_subtilisin-like"/>
</dbReference>
<dbReference type="Proteomes" id="UP000316181">
    <property type="component" value="Unassembled WGS sequence"/>
</dbReference>
<evidence type="ECO:0000313" key="9">
    <source>
        <dbReference type="EMBL" id="TQK76930.1"/>
    </source>
</evidence>
<feature type="signal peptide" evidence="7">
    <location>
        <begin position="1"/>
        <end position="23"/>
    </location>
</feature>
<dbReference type="GO" id="GO:0004252">
    <property type="term" value="F:serine-type endopeptidase activity"/>
    <property type="evidence" value="ECO:0007669"/>
    <property type="project" value="InterPro"/>
</dbReference>
<dbReference type="PANTHER" id="PTHR43806">
    <property type="entry name" value="PEPTIDASE S8"/>
    <property type="match status" value="1"/>
</dbReference>
<keyword evidence="10" id="KW-1185">Reference proteome</keyword>
<dbReference type="PRINTS" id="PR00723">
    <property type="entry name" value="SUBTILISIN"/>
</dbReference>
<dbReference type="PANTHER" id="PTHR43806:SF11">
    <property type="entry name" value="CEREVISIN-RELATED"/>
    <property type="match status" value="1"/>
</dbReference>
<sequence length="400" mass="41291">MKNVSTWVAATAAAALVMVGSLAGGATAHAVSAQPLKPKESAQSQDFDGTQSVGEADWLDDASGRQSVFIQTTGGSALVTMARQQNKGLSKSAAASRAKTQAAATQVTTDAIADKVRSLDPGATIMYDSQHTVPGIAVRATVGALQKVRQRSDVITIVELPRYAEPTAEAADDKSATGTVTTSNAQTSDLVRAIEAWKQKNQGQDVVVAVADSGLDYTHADFGGPGTTAAYDSAVAAAKGSVPTGLMNTEKVVGGIDLYGTDGTGNNPDNNPIPTRKDNTDHGTHVAGSIAGWGVNSNGSTYDPGSRDYSRVSDASQLSSLKVAPGMAPRAKLYGIKIFGDDGSGTGLAMKAMEHVAKITATTNIKIDIENESLAGATATRTTTTKKRPSRHSMPLELSR</sequence>
<dbReference type="Gene3D" id="3.40.50.200">
    <property type="entry name" value="Peptidase S8/S53 domain"/>
    <property type="match status" value="1"/>
</dbReference>
<evidence type="ECO:0000256" key="6">
    <source>
        <dbReference type="SAM" id="MobiDB-lite"/>
    </source>
</evidence>
<feature type="chain" id="PRO_5038512688" evidence="7">
    <location>
        <begin position="24"/>
        <end position="400"/>
    </location>
</feature>
<evidence type="ECO:0000313" key="10">
    <source>
        <dbReference type="Proteomes" id="UP000316181"/>
    </source>
</evidence>
<dbReference type="RefSeq" id="WP_142112536.1">
    <property type="nucleotide sequence ID" value="NZ_BAAATB010000004.1"/>
</dbReference>
<feature type="domain" description="Peptidase S8/S53" evidence="8">
    <location>
        <begin position="203"/>
        <end position="385"/>
    </location>
</feature>
<keyword evidence="2" id="KW-0645">Protease</keyword>
<evidence type="ECO:0000256" key="3">
    <source>
        <dbReference type="ARBA" id="ARBA00022801"/>
    </source>
</evidence>
<dbReference type="InterPro" id="IPR015500">
    <property type="entry name" value="Peptidase_S8_subtilisin-rel"/>
</dbReference>
<comment type="similarity">
    <text evidence="1 5">Belongs to the peptidase S8 family.</text>
</comment>
<evidence type="ECO:0000256" key="4">
    <source>
        <dbReference type="ARBA" id="ARBA00022825"/>
    </source>
</evidence>
<dbReference type="InterPro" id="IPR000209">
    <property type="entry name" value="Peptidase_S8/S53_dom"/>
</dbReference>
<feature type="region of interest" description="Disordered" evidence="6">
    <location>
        <begin position="376"/>
        <end position="400"/>
    </location>
</feature>
<dbReference type="EMBL" id="VFNV01000001">
    <property type="protein sequence ID" value="TQK76930.1"/>
    <property type="molecule type" value="Genomic_DNA"/>
</dbReference>
<dbReference type="AlphaFoldDB" id="A0A542SQP1"/>
<dbReference type="GO" id="GO:0006508">
    <property type="term" value="P:proteolysis"/>
    <property type="evidence" value="ECO:0007669"/>
    <property type="project" value="UniProtKB-KW"/>
</dbReference>
<dbReference type="OrthoDB" id="9813435at2"/>
<proteinExistence type="inferred from homology"/>
<evidence type="ECO:0000256" key="5">
    <source>
        <dbReference type="PROSITE-ProRule" id="PRU01240"/>
    </source>
</evidence>
<organism evidence="9 10">
    <name type="scientific">Rarobacter incanus</name>
    <dbReference type="NCBI Taxonomy" id="153494"/>
    <lineage>
        <taxon>Bacteria</taxon>
        <taxon>Bacillati</taxon>
        <taxon>Actinomycetota</taxon>
        <taxon>Actinomycetes</taxon>
        <taxon>Micrococcales</taxon>
        <taxon>Rarobacteraceae</taxon>
        <taxon>Rarobacter</taxon>
    </lineage>
</organism>